<keyword evidence="2 4" id="KW-0863">Zinc-finger</keyword>
<evidence type="ECO:0000256" key="4">
    <source>
        <dbReference type="PROSITE-ProRule" id="PRU00449"/>
    </source>
</evidence>
<keyword evidence="8" id="KW-1185">Reference proteome</keyword>
<dbReference type="PROSITE" id="PS51039">
    <property type="entry name" value="ZF_AN1"/>
    <property type="match status" value="1"/>
</dbReference>
<sequence length="267" mass="28701">MPTIGAHCSVSTCNVNDFLPIRCKCDLLFCKDHIAPELHSCGVDPSVRDPILPVPPKRQKCAAQGCTKPSLESAIADSADVDNRIPAVCPRCKSAFCAAHRNPASHDCPVSEPAHSSHTKNAAARALLAKNFPSSSRTGSTNSQSPTTPAAAARKTAQSRQIELIKMRSRAQPGDLKDKSASVAMSQRVHVNVVRGDVASRTGLYWFRKETGTGKALDLLANHLGMSTARPLQLVRPDESAEAVLQTDRLLSDQIEDGASLRVEYRS</sequence>
<evidence type="ECO:0000259" key="6">
    <source>
        <dbReference type="PROSITE" id="PS51039"/>
    </source>
</evidence>
<dbReference type="OMA" id="KHIENNC"/>
<reference evidence="7 8" key="1">
    <citation type="journal article" date="2012" name="Science">
        <title>The Paleozoic origin of enzymatic lignin decomposition reconstructed from 31 fungal genomes.</title>
        <authorList>
            <person name="Floudas D."/>
            <person name="Binder M."/>
            <person name="Riley R."/>
            <person name="Barry K."/>
            <person name="Blanchette R.A."/>
            <person name="Henrissat B."/>
            <person name="Martinez A.T."/>
            <person name="Otillar R."/>
            <person name="Spatafora J.W."/>
            <person name="Yadav J.S."/>
            <person name="Aerts A."/>
            <person name="Benoit I."/>
            <person name="Boyd A."/>
            <person name="Carlson A."/>
            <person name="Copeland A."/>
            <person name="Coutinho P.M."/>
            <person name="de Vries R.P."/>
            <person name="Ferreira P."/>
            <person name="Findley K."/>
            <person name="Foster B."/>
            <person name="Gaskell J."/>
            <person name="Glotzer D."/>
            <person name="Gorecki P."/>
            <person name="Heitman J."/>
            <person name="Hesse C."/>
            <person name="Hori C."/>
            <person name="Igarashi K."/>
            <person name="Jurgens J.A."/>
            <person name="Kallen N."/>
            <person name="Kersten P."/>
            <person name="Kohler A."/>
            <person name="Kuees U."/>
            <person name="Kumar T.K.A."/>
            <person name="Kuo A."/>
            <person name="LaButti K."/>
            <person name="Larrondo L.F."/>
            <person name="Lindquist E."/>
            <person name="Ling A."/>
            <person name="Lombard V."/>
            <person name="Lucas S."/>
            <person name="Lundell T."/>
            <person name="Martin R."/>
            <person name="McLaughlin D.J."/>
            <person name="Morgenstern I."/>
            <person name="Morin E."/>
            <person name="Murat C."/>
            <person name="Nagy L.G."/>
            <person name="Nolan M."/>
            <person name="Ohm R.A."/>
            <person name="Patyshakuliyeva A."/>
            <person name="Rokas A."/>
            <person name="Ruiz-Duenas F.J."/>
            <person name="Sabat G."/>
            <person name="Salamov A."/>
            <person name="Samejima M."/>
            <person name="Schmutz J."/>
            <person name="Slot J.C."/>
            <person name="St John F."/>
            <person name="Stenlid J."/>
            <person name="Sun H."/>
            <person name="Sun S."/>
            <person name="Syed K."/>
            <person name="Tsang A."/>
            <person name="Wiebenga A."/>
            <person name="Young D."/>
            <person name="Pisabarro A."/>
            <person name="Eastwood D.C."/>
            <person name="Martin F."/>
            <person name="Cullen D."/>
            <person name="Grigoriev I.V."/>
            <person name="Hibbett D.S."/>
        </authorList>
    </citation>
    <scope>NUCLEOTIDE SEQUENCE [LARGE SCALE GENOMIC DNA]</scope>
    <source>
        <strain evidence="7 8">MD-104</strain>
    </source>
</reference>
<keyword evidence="1" id="KW-0479">Metal-binding</keyword>
<gene>
    <name evidence="7" type="ORF">WOLCODRAFT_64537</name>
</gene>
<protein>
    <recommendedName>
        <fullName evidence="6">AN1-type domain-containing protein</fullName>
    </recommendedName>
</protein>
<evidence type="ECO:0000256" key="5">
    <source>
        <dbReference type="SAM" id="MobiDB-lite"/>
    </source>
</evidence>
<evidence type="ECO:0000313" key="8">
    <source>
        <dbReference type="Proteomes" id="UP000218811"/>
    </source>
</evidence>
<dbReference type="GO" id="GO:0008270">
    <property type="term" value="F:zinc ion binding"/>
    <property type="evidence" value="ECO:0007669"/>
    <property type="project" value="UniProtKB-KW"/>
</dbReference>
<dbReference type="SMART" id="SM00154">
    <property type="entry name" value="ZnF_AN1"/>
    <property type="match status" value="2"/>
</dbReference>
<dbReference type="PANTHER" id="PTHR14677">
    <property type="entry name" value="ARSENITE INDUCUBLE RNA ASSOCIATED PROTEIN AIP-1-RELATED"/>
    <property type="match status" value="1"/>
</dbReference>
<dbReference type="SUPFAM" id="SSF118310">
    <property type="entry name" value="AN1-like Zinc finger"/>
    <property type="match status" value="2"/>
</dbReference>
<feature type="region of interest" description="Disordered" evidence="5">
    <location>
        <begin position="132"/>
        <end position="159"/>
    </location>
</feature>
<name>A0A2H3JQ64_WOLCO</name>
<organism evidence="7 8">
    <name type="scientific">Wolfiporia cocos (strain MD-104)</name>
    <name type="common">Brown rot fungus</name>
    <dbReference type="NCBI Taxonomy" id="742152"/>
    <lineage>
        <taxon>Eukaryota</taxon>
        <taxon>Fungi</taxon>
        <taxon>Dikarya</taxon>
        <taxon>Basidiomycota</taxon>
        <taxon>Agaricomycotina</taxon>
        <taxon>Agaricomycetes</taxon>
        <taxon>Polyporales</taxon>
        <taxon>Phaeolaceae</taxon>
        <taxon>Wolfiporia</taxon>
    </lineage>
</organism>
<dbReference type="InterPro" id="IPR000058">
    <property type="entry name" value="Znf_AN1"/>
</dbReference>
<keyword evidence="3" id="KW-0862">Zinc</keyword>
<dbReference type="AlphaFoldDB" id="A0A2H3JQ64"/>
<evidence type="ECO:0000256" key="3">
    <source>
        <dbReference type="ARBA" id="ARBA00022833"/>
    </source>
</evidence>
<proteinExistence type="predicted"/>
<dbReference type="EMBL" id="KB467942">
    <property type="protein sequence ID" value="PCH38784.1"/>
    <property type="molecule type" value="Genomic_DNA"/>
</dbReference>
<evidence type="ECO:0000256" key="1">
    <source>
        <dbReference type="ARBA" id="ARBA00022723"/>
    </source>
</evidence>
<dbReference type="InterPro" id="IPR035896">
    <property type="entry name" value="AN1-like_Znf"/>
</dbReference>
<feature type="domain" description="AN1-type" evidence="6">
    <location>
        <begin position="2"/>
        <end position="49"/>
    </location>
</feature>
<dbReference type="PANTHER" id="PTHR14677:SF20">
    <property type="entry name" value="ZINC FINGER AN1-TYPE CONTAINING 2A-RELATED"/>
    <property type="match status" value="1"/>
</dbReference>
<dbReference type="Pfam" id="PF01428">
    <property type="entry name" value="zf-AN1"/>
    <property type="match status" value="2"/>
</dbReference>
<dbReference type="STRING" id="742152.A0A2H3JQ64"/>
<dbReference type="Gene3D" id="4.10.1110.10">
    <property type="entry name" value="AN1-like Zinc finger"/>
    <property type="match status" value="2"/>
</dbReference>
<evidence type="ECO:0000256" key="2">
    <source>
        <dbReference type="ARBA" id="ARBA00022771"/>
    </source>
</evidence>
<evidence type="ECO:0000313" key="7">
    <source>
        <dbReference type="EMBL" id="PCH38784.1"/>
    </source>
</evidence>
<dbReference type="OrthoDB" id="431929at2759"/>
<dbReference type="Proteomes" id="UP000218811">
    <property type="component" value="Unassembled WGS sequence"/>
</dbReference>
<dbReference type="GO" id="GO:0005737">
    <property type="term" value="C:cytoplasm"/>
    <property type="evidence" value="ECO:0007669"/>
    <property type="project" value="TreeGrafter"/>
</dbReference>
<accession>A0A2H3JQ64</accession>